<proteinExistence type="predicted"/>
<dbReference type="InterPro" id="IPR000182">
    <property type="entry name" value="GNAT_dom"/>
</dbReference>
<dbReference type="PANTHER" id="PTHR43441:SF2">
    <property type="entry name" value="FAMILY ACETYLTRANSFERASE, PUTATIVE (AFU_ORTHOLOGUE AFUA_7G00850)-RELATED"/>
    <property type="match status" value="1"/>
</dbReference>
<dbReference type="PANTHER" id="PTHR43441">
    <property type="entry name" value="RIBOSOMAL-PROTEIN-SERINE ACETYLTRANSFERASE"/>
    <property type="match status" value="1"/>
</dbReference>
<keyword evidence="3" id="KW-1185">Reference proteome</keyword>
<evidence type="ECO:0000313" key="3">
    <source>
        <dbReference type="Proteomes" id="UP000318801"/>
    </source>
</evidence>
<dbReference type="Pfam" id="PF13302">
    <property type="entry name" value="Acetyltransf_3"/>
    <property type="match status" value="1"/>
</dbReference>
<dbReference type="RefSeq" id="WP_141148014.1">
    <property type="nucleotide sequence ID" value="NZ_VHLG01000002.1"/>
</dbReference>
<gene>
    <name evidence="2" type="ORF">FJU08_05805</name>
</gene>
<evidence type="ECO:0000313" key="2">
    <source>
        <dbReference type="EMBL" id="TPW32504.1"/>
    </source>
</evidence>
<evidence type="ECO:0000259" key="1">
    <source>
        <dbReference type="Pfam" id="PF13302"/>
    </source>
</evidence>
<sequence>MTDLKDFAPRLRPQPITQRGLHVTLTPWHGPDHAEGLWQALGGSPEAVNTLLRYFPAHDFRNASDFHDWLDGHNSAGDWITRVFKRAGSEEIVGMASYMRIDPKNGSIEVGSVAHGLAMKRSAMATEAHYLMAHHIFDDLGYRRYEWKCHNENQPSSAAAKRLGFSFEGVFRQHMISRGENRDTAWFSIIDSEWPARRSAFEAWLNPDNFDATGQQKRDLVALRGGDGA</sequence>
<keyword evidence="2" id="KW-0808">Transferase</keyword>
<dbReference type="FunFam" id="3.40.630.30:FF:000047">
    <property type="entry name" value="Acetyltransferase, GNAT family"/>
    <property type="match status" value="1"/>
</dbReference>
<dbReference type="GO" id="GO:1990189">
    <property type="term" value="F:protein N-terminal-serine acetyltransferase activity"/>
    <property type="evidence" value="ECO:0007669"/>
    <property type="project" value="TreeGrafter"/>
</dbReference>
<dbReference type="GO" id="GO:0005737">
    <property type="term" value="C:cytoplasm"/>
    <property type="evidence" value="ECO:0007669"/>
    <property type="project" value="TreeGrafter"/>
</dbReference>
<accession>A0A506UGN7</accession>
<dbReference type="InterPro" id="IPR051908">
    <property type="entry name" value="Ribosomal_N-acetyltransferase"/>
</dbReference>
<dbReference type="SUPFAM" id="SSF55729">
    <property type="entry name" value="Acyl-CoA N-acyltransferases (Nat)"/>
    <property type="match status" value="1"/>
</dbReference>
<protein>
    <submittedName>
        <fullName evidence="2">GNAT family N-acetyltransferase</fullName>
    </submittedName>
</protein>
<dbReference type="GO" id="GO:0008999">
    <property type="term" value="F:protein-N-terminal-alanine acetyltransferase activity"/>
    <property type="evidence" value="ECO:0007669"/>
    <property type="project" value="TreeGrafter"/>
</dbReference>
<dbReference type="Proteomes" id="UP000318801">
    <property type="component" value="Unassembled WGS sequence"/>
</dbReference>
<dbReference type="AlphaFoldDB" id="A0A506UGN7"/>
<name>A0A506UGN7_9HYPH</name>
<dbReference type="EMBL" id="VHLG01000002">
    <property type="protein sequence ID" value="TPW32504.1"/>
    <property type="molecule type" value="Genomic_DNA"/>
</dbReference>
<reference evidence="2 3" key="1">
    <citation type="submission" date="2019-06" db="EMBL/GenBank/DDBJ databases">
        <authorList>
            <person name="Li M."/>
        </authorList>
    </citation>
    <scope>NUCLEOTIDE SEQUENCE [LARGE SCALE GENOMIC DNA]</scope>
    <source>
        <strain evidence="2 3">BGMRC2036</strain>
    </source>
</reference>
<feature type="domain" description="N-acetyltransferase" evidence="1">
    <location>
        <begin position="23"/>
        <end position="165"/>
    </location>
</feature>
<dbReference type="InterPro" id="IPR016181">
    <property type="entry name" value="Acyl_CoA_acyltransferase"/>
</dbReference>
<organism evidence="2 3">
    <name type="scientific">Martelella alba</name>
    <dbReference type="NCBI Taxonomy" id="2590451"/>
    <lineage>
        <taxon>Bacteria</taxon>
        <taxon>Pseudomonadati</taxon>
        <taxon>Pseudomonadota</taxon>
        <taxon>Alphaproteobacteria</taxon>
        <taxon>Hyphomicrobiales</taxon>
        <taxon>Aurantimonadaceae</taxon>
        <taxon>Martelella</taxon>
    </lineage>
</organism>
<comment type="caution">
    <text evidence="2">The sequence shown here is derived from an EMBL/GenBank/DDBJ whole genome shotgun (WGS) entry which is preliminary data.</text>
</comment>
<dbReference type="OrthoDB" id="5295305at2"/>
<dbReference type="Gene3D" id="3.40.630.30">
    <property type="match status" value="1"/>
</dbReference>